<keyword evidence="9" id="KW-1185">Reference proteome</keyword>
<dbReference type="InterPro" id="IPR013106">
    <property type="entry name" value="Ig_V-set"/>
</dbReference>
<gene>
    <name evidence="8" type="ORF">CLODIP_2_CD08971</name>
</gene>
<sequence>MGGENRLLRLLLLLFSFSQASNGLRDLEIKVPEAVRRGSSVELTCDYDLEGALLYSIKWYKDDQEFFNFVAKEAPPTRVFPVPGVSVDEFQSGNKSVMLRNVQRELTGIYKCEVSGDQPTFHTDVKTAPMLVVDVPQETPRIEIEKNRFKLDEPIRANCSSALSYPAANITWFVNGTQITPRRSWIKEEGAGLETAISEIRIYRPVFTEGKLNLRCVASLFNLYRRIAELVVQQSDQETSPWPPASVRHSDSASAAGRGGSLAAAALLAAIISIIR</sequence>
<dbReference type="InterPro" id="IPR007110">
    <property type="entry name" value="Ig-like_dom"/>
</dbReference>
<dbReference type="GO" id="GO:0016020">
    <property type="term" value="C:membrane"/>
    <property type="evidence" value="ECO:0007669"/>
    <property type="project" value="UniProtKB-SubCell"/>
</dbReference>
<evidence type="ECO:0000256" key="3">
    <source>
        <dbReference type="ARBA" id="ARBA00022989"/>
    </source>
</evidence>
<keyword evidence="4" id="KW-0472">Membrane</keyword>
<dbReference type="InterPro" id="IPR013162">
    <property type="entry name" value="CD80_C2-set"/>
</dbReference>
<keyword evidence="5" id="KW-1015">Disulfide bond</keyword>
<dbReference type="PROSITE" id="PS50835">
    <property type="entry name" value="IG_LIKE"/>
    <property type="match status" value="1"/>
</dbReference>
<dbReference type="Gene3D" id="2.60.40.10">
    <property type="entry name" value="Immunoglobulins"/>
    <property type="match status" value="2"/>
</dbReference>
<keyword evidence="6" id="KW-0732">Signal</keyword>
<evidence type="ECO:0000256" key="4">
    <source>
        <dbReference type="ARBA" id="ARBA00023136"/>
    </source>
</evidence>
<feature type="signal peptide" evidence="6">
    <location>
        <begin position="1"/>
        <end position="23"/>
    </location>
</feature>
<keyword evidence="2" id="KW-0812">Transmembrane</keyword>
<feature type="domain" description="Ig-like" evidence="7">
    <location>
        <begin position="35"/>
        <end position="128"/>
    </location>
</feature>
<dbReference type="PANTHER" id="PTHR21261">
    <property type="entry name" value="BEAT PROTEIN"/>
    <property type="match status" value="1"/>
</dbReference>
<dbReference type="CDD" id="cd00096">
    <property type="entry name" value="Ig"/>
    <property type="match status" value="1"/>
</dbReference>
<accession>A0A8S1BXU0</accession>
<evidence type="ECO:0000256" key="5">
    <source>
        <dbReference type="ARBA" id="ARBA00023157"/>
    </source>
</evidence>
<proteinExistence type="predicted"/>
<organism evidence="8 9">
    <name type="scientific">Cloeon dipterum</name>
    <dbReference type="NCBI Taxonomy" id="197152"/>
    <lineage>
        <taxon>Eukaryota</taxon>
        <taxon>Metazoa</taxon>
        <taxon>Ecdysozoa</taxon>
        <taxon>Arthropoda</taxon>
        <taxon>Hexapoda</taxon>
        <taxon>Insecta</taxon>
        <taxon>Pterygota</taxon>
        <taxon>Palaeoptera</taxon>
        <taxon>Ephemeroptera</taxon>
        <taxon>Pisciforma</taxon>
        <taxon>Baetidae</taxon>
        <taxon>Cloeon</taxon>
    </lineage>
</organism>
<dbReference type="PANTHER" id="PTHR21261:SF17">
    <property type="entry name" value="BEAT VI"/>
    <property type="match status" value="1"/>
</dbReference>
<dbReference type="InterPro" id="IPR013783">
    <property type="entry name" value="Ig-like_fold"/>
</dbReference>
<evidence type="ECO:0000313" key="8">
    <source>
        <dbReference type="EMBL" id="CAB3360451.1"/>
    </source>
</evidence>
<dbReference type="FunFam" id="2.60.40.10:FF:000437">
    <property type="entry name" value="Beat-IIIc, isoform A"/>
    <property type="match status" value="1"/>
</dbReference>
<dbReference type="SUPFAM" id="SSF48726">
    <property type="entry name" value="Immunoglobulin"/>
    <property type="match status" value="2"/>
</dbReference>
<dbReference type="OrthoDB" id="6343941at2759"/>
<reference evidence="8 9" key="1">
    <citation type="submission" date="2020-04" db="EMBL/GenBank/DDBJ databases">
        <authorList>
            <person name="Alioto T."/>
            <person name="Alioto T."/>
            <person name="Gomez Garrido J."/>
        </authorList>
    </citation>
    <scope>NUCLEOTIDE SEQUENCE [LARGE SCALE GENOMIC DNA]</scope>
</reference>
<comment type="subcellular location">
    <subcellularLocation>
        <location evidence="1">Membrane</location>
        <topology evidence="1">Single-pass membrane protein</topology>
    </subcellularLocation>
</comment>
<feature type="chain" id="PRO_5035895933" description="Ig-like domain-containing protein" evidence="6">
    <location>
        <begin position="24"/>
        <end position="276"/>
    </location>
</feature>
<comment type="caution">
    <text evidence="8">The sequence shown here is derived from an EMBL/GenBank/DDBJ whole genome shotgun (WGS) entry which is preliminary data.</text>
</comment>
<evidence type="ECO:0000256" key="2">
    <source>
        <dbReference type="ARBA" id="ARBA00022692"/>
    </source>
</evidence>
<evidence type="ECO:0000256" key="6">
    <source>
        <dbReference type="SAM" id="SignalP"/>
    </source>
</evidence>
<dbReference type="Pfam" id="PF07686">
    <property type="entry name" value="V-set"/>
    <property type="match status" value="1"/>
</dbReference>
<dbReference type="InterPro" id="IPR003599">
    <property type="entry name" value="Ig_sub"/>
</dbReference>
<dbReference type="EMBL" id="CADEPI010000003">
    <property type="protein sequence ID" value="CAB3360451.1"/>
    <property type="molecule type" value="Genomic_DNA"/>
</dbReference>
<keyword evidence="3" id="KW-1133">Transmembrane helix</keyword>
<dbReference type="Proteomes" id="UP000494165">
    <property type="component" value="Unassembled WGS sequence"/>
</dbReference>
<dbReference type="SMART" id="SM00409">
    <property type="entry name" value="IG"/>
    <property type="match status" value="1"/>
</dbReference>
<evidence type="ECO:0000259" key="7">
    <source>
        <dbReference type="PROSITE" id="PS50835"/>
    </source>
</evidence>
<evidence type="ECO:0000313" key="9">
    <source>
        <dbReference type="Proteomes" id="UP000494165"/>
    </source>
</evidence>
<name>A0A8S1BXU0_9INSE</name>
<dbReference type="Pfam" id="PF08205">
    <property type="entry name" value="C2-set_2"/>
    <property type="match status" value="1"/>
</dbReference>
<evidence type="ECO:0000256" key="1">
    <source>
        <dbReference type="ARBA" id="ARBA00004167"/>
    </source>
</evidence>
<dbReference type="InterPro" id="IPR036179">
    <property type="entry name" value="Ig-like_dom_sf"/>
</dbReference>
<dbReference type="AlphaFoldDB" id="A0A8S1BXU0"/>
<protein>
    <recommendedName>
        <fullName evidence="7">Ig-like domain-containing protein</fullName>
    </recommendedName>
</protein>